<dbReference type="InterPro" id="IPR051910">
    <property type="entry name" value="ComF/GntX_DNA_util-trans"/>
</dbReference>
<keyword evidence="2" id="KW-0808">Transferase</keyword>
<evidence type="ECO:0000256" key="1">
    <source>
        <dbReference type="ARBA" id="ARBA00008007"/>
    </source>
</evidence>
<dbReference type="SUPFAM" id="SSF53271">
    <property type="entry name" value="PRTase-like"/>
    <property type="match status" value="1"/>
</dbReference>
<dbReference type="PANTHER" id="PTHR47505:SF1">
    <property type="entry name" value="DNA UTILIZATION PROTEIN YHGH"/>
    <property type="match status" value="1"/>
</dbReference>
<dbReference type="Gene3D" id="3.40.50.2020">
    <property type="match status" value="1"/>
</dbReference>
<dbReference type="InterPro" id="IPR029057">
    <property type="entry name" value="PRTase-like"/>
</dbReference>
<name>A0A1L5FD89_CLOKL</name>
<dbReference type="OrthoDB" id="9779910at2"/>
<keyword evidence="2" id="KW-0328">Glycosyltransferase</keyword>
<dbReference type="RefSeq" id="WP_073540653.1">
    <property type="nucleotide sequence ID" value="NZ_CP018335.1"/>
</dbReference>
<accession>A0A1L5FD89</accession>
<reference evidence="2 3" key="1">
    <citation type="submission" date="2016-12" db="EMBL/GenBank/DDBJ databases">
        <title>Complete genome sequence of Clostridium kluyveri JZZ isolated from the pit mud of a Chinese flavor liquor-making factory.</title>
        <authorList>
            <person name="Wang Y."/>
        </authorList>
    </citation>
    <scope>NUCLEOTIDE SEQUENCE [LARGE SCALE GENOMIC DNA]</scope>
    <source>
        <strain evidence="2 3">JZZ</strain>
    </source>
</reference>
<dbReference type="Proteomes" id="UP000184604">
    <property type="component" value="Chromosome"/>
</dbReference>
<evidence type="ECO:0000313" key="3">
    <source>
        <dbReference type="Proteomes" id="UP000184604"/>
    </source>
</evidence>
<gene>
    <name evidence="2" type="ORF">BS101_20875</name>
</gene>
<evidence type="ECO:0000313" key="2">
    <source>
        <dbReference type="EMBL" id="APM40982.1"/>
    </source>
</evidence>
<protein>
    <submittedName>
        <fullName evidence="2">Amidophosphoribosyltransferase</fullName>
    </submittedName>
</protein>
<dbReference type="CDD" id="cd06223">
    <property type="entry name" value="PRTases_typeI"/>
    <property type="match status" value="1"/>
</dbReference>
<dbReference type="InterPro" id="IPR000836">
    <property type="entry name" value="PRTase_dom"/>
</dbReference>
<dbReference type="PANTHER" id="PTHR47505">
    <property type="entry name" value="DNA UTILIZATION PROTEIN YHGH"/>
    <property type="match status" value="1"/>
</dbReference>
<organism evidence="2 3">
    <name type="scientific">Clostridium kluyveri</name>
    <dbReference type="NCBI Taxonomy" id="1534"/>
    <lineage>
        <taxon>Bacteria</taxon>
        <taxon>Bacillati</taxon>
        <taxon>Bacillota</taxon>
        <taxon>Clostridia</taxon>
        <taxon>Eubacteriales</taxon>
        <taxon>Clostridiaceae</taxon>
        <taxon>Clostridium</taxon>
    </lineage>
</organism>
<proteinExistence type="inferred from homology"/>
<dbReference type="GO" id="GO:0016757">
    <property type="term" value="F:glycosyltransferase activity"/>
    <property type="evidence" value="ECO:0007669"/>
    <property type="project" value="UniProtKB-KW"/>
</dbReference>
<sequence length="226" mass="25997">MENGFVKSLRFLLECVLDLVYCGDEKCILCREELYKDKIICTTCKSNIKICKDSFDIKVHNKQCRCYSSAYYSGSMMELILKLKYKNSFRAGEVIAKYMKDTIFNNRIEFDIITYVPMTKKSIKKRGYNQSEYLARLLGKYVDKPVVSCLDKIKDTKDQIGLSKMNRWDNIQGSFRINNEHSIENKNILVIDDVLTTGATAFYCCSELIKAKVGKINILTGAKSKV</sequence>
<comment type="similarity">
    <text evidence="1">Belongs to the ComF/GntX family.</text>
</comment>
<dbReference type="EMBL" id="CP018335">
    <property type="protein sequence ID" value="APM40982.1"/>
    <property type="molecule type" value="Genomic_DNA"/>
</dbReference>
<dbReference type="AlphaFoldDB" id="A0A1L5FD89"/>